<reference evidence="1 2" key="1">
    <citation type="submission" date="2012-02" db="EMBL/GenBank/DDBJ databases">
        <title>The Genome Sequence of Bacteroides vulgatus CL09T03C04.</title>
        <authorList>
            <consortium name="The Broad Institute Genome Sequencing Platform"/>
            <person name="Earl A."/>
            <person name="Ward D."/>
            <person name="Feldgarden M."/>
            <person name="Gevers D."/>
            <person name="Zitomersky N.L."/>
            <person name="Coyne M.J."/>
            <person name="Comstock L.E."/>
            <person name="Young S.K."/>
            <person name="Zeng Q."/>
            <person name="Gargeya S."/>
            <person name="Fitzgerald M."/>
            <person name="Haas B."/>
            <person name="Abouelleil A."/>
            <person name="Alvarado L."/>
            <person name="Arachchi H.M."/>
            <person name="Berlin A."/>
            <person name="Chapman S.B."/>
            <person name="Gearin G."/>
            <person name="Goldberg J."/>
            <person name="Griggs A."/>
            <person name="Gujja S."/>
            <person name="Hansen M."/>
            <person name="Heiman D."/>
            <person name="Howarth C."/>
            <person name="Larimer J."/>
            <person name="Lui A."/>
            <person name="MacDonald P.J.P."/>
            <person name="McCowen C."/>
            <person name="Montmayeur A."/>
            <person name="Murphy C."/>
            <person name="Neiman D."/>
            <person name="Pearson M."/>
            <person name="Priest M."/>
            <person name="Roberts A."/>
            <person name="Saif S."/>
            <person name="Shea T."/>
            <person name="Sisk P."/>
            <person name="Stolte C."/>
            <person name="Sykes S."/>
            <person name="Wortman J."/>
            <person name="Nusbaum C."/>
            <person name="Birren B."/>
        </authorList>
    </citation>
    <scope>NUCLEOTIDE SEQUENCE [LARGE SCALE GENOMIC DNA]</scope>
    <source>
        <strain evidence="1 2">CL09T03C04</strain>
    </source>
</reference>
<keyword evidence="1" id="KW-0255">Endonuclease</keyword>
<dbReference type="RefSeq" id="WP_005852585.1">
    <property type="nucleotide sequence ID" value="NZ_JH724286.1"/>
</dbReference>
<organism evidence="1 2">
    <name type="scientific">Phocaeicola vulgatus CL09T03C04</name>
    <dbReference type="NCBI Taxonomy" id="997891"/>
    <lineage>
        <taxon>Bacteria</taxon>
        <taxon>Pseudomonadati</taxon>
        <taxon>Bacteroidota</taxon>
        <taxon>Bacteroidia</taxon>
        <taxon>Bacteroidales</taxon>
        <taxon>Bacteroidaceae</taxon>
        <taxon>Phocaeicola</taxon>
    </lineage>
</organism>
<dbReference type="PATRIC" id="fig|997891.3.peg.3452"/>
<gene>
    <name evidence="1" type="ORF">HMPREF1058_03282</name>
</gene>
<dbReference type="InterPro" id="IPR014328">
    <property type="entry name" value="Restrct_endonuc_II_Alw26I"/>
</dbReference>
<dbReference type="EMBL" id="AGXZ01000029">
    <property type="protein sequence ID" value="EIY74842.1"/>
    <property type="molecule type" value="Genomic_DNA"/>
</dbReference>
<dbReference type="Proteomes" id="UP000004219">
    <property type="component" value="Unassembled WGS sequence"/>
</dbReference>
<evidence type="ECO:0000313" key="1">
    <source>
        <dbReference type="EMBL" id="EIY74842.1"/>
    </source>
</evidence>
<keyword evidence="1" id="KW-0378">Hydrolase</keyword>
<evidence type="ECO:0000313" key="2">
    <source>
        <dbReference type="Proteomes" id="UP000004219"/>
    </source>
</evidence>
<protein>
    <submittedName>
        <fullName evidence="1">Alw26I/Eco31I/Esp3I family type II restriction endonuclease</fullName>
    </submittedName>
</protein>
<keyword evidence="2" id="KW-1185">Reference proteome</keyword>
<dbReference type="HOGENOM" id="CLU_037115_0_0_10"/>
<dbReference type="AlphaFoldDB" id="I8ZIP4"/>
<comment type="caution">
    <text evidence="1">The sequence shown here is derived from an EMBL/GenBank/DDBJ whole genome shotgun (WGS) entry which is preliminary data.</text>
</comment>
<accession>I8ZIP4</accession>
<sequence>MSEINYHPNFDKYVEMIVAHPNYMGLYYDRDKYGRVNWVVTGKSVKGQKRQAWWDITCKKLGIPIQKGCYAKAARLIHPTGMHVCQCCGEERSIFYEYPTIPTLKKINTAFELNLKQTDYTITEFVHAFCTSKDLLDKLAHILKIPVADNANSLIDYIKVELIDKESSLFSPGVMCNPPDRFNGFHSYALCCRKTKDTGRHDDNMKTYTQDRRAYEDWSDGDYNLANRLMGEFHKQDPMKCPICGRTENMSADHIGPISLGFCHSRYFAPMCSSCNSSKNNRFTKADVDKLIKLETSGAHVISWHSKYIWDLVKTKISNDIEAKKASSIMAKCHQNILNILALIHQKTGKEFLMRYLHPEYSMIDYRFENFDLNNLDKIIIIANPLDSKNKRKNQERYIRIAFESLENFLSKQNRKNNFLITSNSQELDPILTSIHHKNFDLADCQLKNLIKDISVKIYKSESEQNIYTIDESEDYSRMVAESSN</sequence>
<dbReference type="GO" id="GO:0004519">
    <property type="term" value="F:endonuclease activity"/>
    <property type="evidence" value="ECO:0007669"/>
    <property type="project" value="UniProtKB-KW"/>
</dbReference>
<keyword evidence="1" id="KW-0540">Nuclease</keyword>
<proteinExistence type="predicted"/>
<dbReference type="Gene3D" id="1.10.30.50">
    <property type="match status" value="1"/>
</dbReference>
<name>I8ZIP4_PHOVU</name>
<dbReference type="Pfam" id="PF09665">
    <property type="entry name" value="RE_Alw26IDE"/>
    <property type="match status" value="1"/>
</dbReference>